<dbReference type="RefSeq" id="WP_084556335.1">
    <property type="nucleotide sequence ID" value="NZ_RJKL01000001.1"/>
</dbReference>
<name>A0A3N1GLQ8_9ACTN</name>
<dbReference type="PANTHER" id="PTHR37291:SF1">
    <property type="entry name" value="TYPE IV METHYL-DIRECTED RESTRICTION ENZYME ECOKMCRB SUBUNIT"/>
    <property type="match status" value="1"/>
</dbReference>
<evidence type="ECO:0000313" key="3">
    <source>
        <dbReference type="Proteomes" id="UP000271683"/>
    </source>
</evidence>
<accession>A0A3N1GLQ8</accession>
<dbReference type="PANTHER" id="PTHR37291">
    <property type="entry name" value="5-METHYLCYTOSINE-SPECIFIC RESTRICTION ENZYME B"/>
    <property type="match status" value="1"/>
</dbReference>
<sequence>MRLSAEAMNAALADFQGLNYQTKVASAYDVFLTMKWVGANGDGQDPWHVVPRAVDELFGVFPNHKLGRLRPCRYDWLKLEDSGRKTVWNNNTRAVKLSTSLLVNNDIRNGLLPNASTILGPALPPQRPSWQSLAVLVLRNNDFAPGDDWATAQMELLNRLGMTQAELSHITSPQSLGVPLLGAIEWDETTIPEALQPPEAVVVQAPAAQQTPTPGAQVALPAAAAVSISVDARVERMLRLALKTTSSILLVGPPGTGKGTLLKWVLGEVAATPERYGFEAGFDPNPLWRTPDESWTAFDLIGGMAPNPDGVLTWSSGALLNAIEDNRWLILDETNRGDMDKIMGPLMTWLSDQEVEVGRSAAHEGQPQHVGWGVGRQSTVDENADVRRYLAGTEFRLLGTYNPQDAQRVFRFGQALSRRFVVIPVPAIRPGQFTQLLEESFPDLGADAVAAISGLYSAHLADDSTALGPAVFLRMAKYLLAGLSTIAPHATAPTGPADPEEEAPEAEETPLLAELLAEAYVMGIGRYLAGFDDRTFDALGERIVNDEAALPQGQWTWVSSQRNVLS</sequence>
<dbReference type="Gene3D" id="3.40.50.300">
    <property type="entry name" value="P-loop containing nucleotide triphosphate hydrolases"/>
    <property type="match status" value="1"/>
</dbReference>
<dbReference type="GO" id="GO:0005524">
    <property type="term" value="F:ATP binding"/>
    <property type="evidence" value="ECO:0007669"/>
    <property type="project" value="InterPro"/>
</dbReference>
<dbReference type="OrthoDB" id="9781481at2"/>
<organism evidence="2 3">
    <name type="scientific">Couchioplanes caeruleus</name>
    <dbReference type="NCBI Taxonomy" id="56438"/>
    <lineage>
        <taxon>Bacteria</taxon>
        <taxon>Bacillati</taxon>
        <taxon>Actinomycetota</taxon>
        <taxon>Actinomycetes</taxon>
        <taxon>Micromonosporales</taxon>
        <taxon>Micromonosporaceae</taxon>
        <taxon>Couchioplanes</taxon>
    </lineage>
</organism>
<evidence type="ECO:0000259" key="1">
    <source>
        <dbReference type="Pfam" id="PF07728"/>
    </source>
</evidence>
<comment type="caution">
    <text evidence="2">The sequence shown here is derived from an EMBL/GenBank/DDBJ whole genome shotgun (WGS) entry which is preliminary data.</text>
</comment>
<feature type="domain" description="ATPase dynein-related AAA" evidence="1">
    <location>
        <begin position="248"/>
        <end position="420"/>
    </location>
</feature>
<dbReference type="Pfam" id="PF07728">
    <property type="entry name" value="AAA_5"/>
    <property type="match status" value="1"/>
</dbReference>
<reference evidence="2 3" key="1">
    <citation type="submission" date="2018-11" db="EMBL/GenBank/DDBJ databases">
        <title>Sequencing the genomes of 1000 actinobacteria strains.</title>
        <authorList>
            <person name="Klenk H.-P."/>
        </authorList>
    </citation>
    <scope>NUCLEOTIDE SEQUENCE [LARGE SCALE GENOMIC DNA]</scope>
    <source>
        <strain evidence="2 3">DSM 43634</strain>
    </source>
</reference>
<dbReference type="Proteomes" id="UP000271683">
    <property type="component" value="Unassembled WGS sequence"/>
</dbReference>
<dbReference type="InterPro" id="IPR011704">
    <property type="entry name" value="ATPase_dyneun-rel_AAA"/>
</dbReference>
<dbReference type="InterPro" id="IPR052934">
    <property type="entry name" value="Methyl-DNA_Rec/Restrict_Enz"/>
</dbReference>
<dbReference type="AlphaFoldDB" id="A0A3N1GLQ8"/>
<dbReference type="SUPFAM" id="SSF52540">
    <property type="entry name" value="P-loop containing nucleoside triphosphate hydrolases"/>
    <property type="match status" value="1"/>
</dbReference>
<proteinExistence type="predicted"/>
<protein>
    <submittedName>
        <fullName evidence="2">Dynein-related subfamily AAA family protein</fullName>
    </submittedName>
</protein>
<dbReference type="EMBL" id="RJKL01000001">
    <property type="protein sequence ID" value="ROP31046.1"/>
    <property type="molecule type" value="Genomic_DNA"/>
</dbReference>
<dbReference type="GO" id="GO:0016887">
    <property type="term" value="F:ATP hydrolysis activity"/>
    <property type="evidence" value="ECO:0007669"/>
    <property type="project" value="InterPro"/>
</dbReference>
<gene>
    <name evidence="2" type="ORF">EDD30_3933</name>
</gene>
<evidence type="ECO:0000313" key="2">
    <source>
        <dbReference type="EMBL" id="ROP31046.1"/>
    </source>
</evidence>
<dbReference type="InterPro" id="IPR027417">
    <property type="entry name" value="P-loop_NTPase"/>
</dbReference>